<reference evidence="1 2" key="1">
    <citation type="submission" date="2018-12" db="EMBL/GenBank/DDBJ databases">
        <authorList>
            <person name="Yang Y."/>
        </authorList>
    </citation>
    <scope>NUCLEOTIDE SEQUENCE [LARGE SCALE GENOMIC DNA]</scope>
    <source>
        <strain evidence="1 2">GSF71</strain>
    </source>
</reference>
<dbReference type="Proteomes" id="UP000280346">
    <property type="component" value="Unassembled WGS sequence"/>
</dbReference>
<name>A0A3S0UZB2_9PROT</name>
<evidence type="ECO:0000313" key="1">
    <source>
        <dbReference type="EMBL" id="RUQ66749.1"/>
    </source>
</evidence>
<proteinExistence type="predicted"/>
<evidence type="ECO:0000313" key="2">
    <source>
        <dbReference type="Proteomes" id="UP000280346"/>
    </source>
</evidence>
<organism evidence="1 2">
    <name type="scientific">Azospirillum doebereinerae</name>
    <dbReference type="NCBI Taxonomy" id="92933"/>
    <lineage>
        <taxon>Bacteria</taxon>
        <taxon>Pseudomonadati</taxon>
        <taxon>Pseudomonadota</taxon>
        <taxon>Alphaproteobacteria</taxon>
        <taxon>Rhodospirillales</taxon>
        <taxon>Azospirillaceae</taxon>
        <taxon>Azospirillum</taxon>
    </lineage>
</organism>
<dbReference type="AlphaFoldDB" id="A0A3S0UZB2"/>
<accession>A0A3S0UZB2</accession>
<dbReference type="EMBL" id="RZIJ01000019">
    <property type="protein sequence ID" value="RUQ66749.1"/>
    <property type="molecule type" value="Genomic_DNA"/>
</dbReference>
<protein>
    <submittedName>
        <fullName evidence="1">Uncharacterized protein</fullName>
    </submittedName>
</protein>
<sequence>MGAHSGVESAAHDHESKGFRQKDIKAFAVFPGVATQAWRYPSTLKPMQPAPFVHRGSEFVAEQRKYSIDQARVVAFD</sequence>
<comment type="caution">
    <text evidence="1">The sequence shown here is derived from an EMBL/GenBank/DDBJ whole genome shotgun (WGS) entry which is preliminary data.</text>
</comment>
<dbReference type="RefSeq" id="WP_127001673.1">
    <property type="nucleotide sequence ID" value="NZ_JBNPXW010000016.1"/>
</dbReference>
<keyword evidence="2" id="KW-1185">Reference proteome</keyword>
<gene>
    <name evidence="1" type="ORF">EJ913_21390</name>
</gene>